<organism evidence="3 4">
    <name type="scientific">Panagrolaimus superbus</name>
    <dbReference type="NCBI Taxonomy" id="310955"/>
    <lineage>
        <taxon>Eukaryota</taxon>
        <taxon>Metazoa</taxon>
        <taxon>Ecdysozoa</taxon>
        <taxon>Nematoda</taxon>
        <taxon>Chromadorea</taxon>
        <taxon>Rhabditida</taxon>
        <taxon>Tylenchina</taxon>
        <taxon>Panagrolaimomorpha</taxon>
        <taxon>Panagrolaimoidea</taxon>
        <taxon>Panagrolaimidae</taxon>
        <taxon>Panagrolaimus</taxon>
    </lineage>
</organism>
<sequence length="134" mass="14988">MSSLKVVLTVILMLAELIYAKNECGKSESAFERYKFELSNIGNDSVLTDNEVSTPFEATGHDWPWMAHYFKCSSSIIGPKWILTAAHCKNLPVAAIIYGNDDRTFGKAAEIKGKFPHPKHQPKIPGYDIMLVEN</sequence>
<dbReference type="Gene3D" id="2.40.10.10">
    <property type="entry name" value="Trypsin-like serine proteases"/>
    <property type="match status" value="1"/>
</dbReference>
<dbReference type="InterPro" id="IPR009003">
    <property type="entry name" value="Peptidase_S1_PA"/>
</dbReference>
<dbReference type="PROSITE" id="PS00134">
    <property type="entry name" value="TRYPSIN_HIS"/>
    <property type="match status" value="1"/>
</dbReference>
<evidence type="ECO:0000313" key="3">
    <source>
        <dbReference type="Proteomes" id="UP000887577"/>
    </source>
</evidence>
<accession>A0A914Z2L0</accession>
<dbReference type="AlphaFoldDB" id="A0A914Z2L0"/>
<dbReference type="SUPFAM" id="SSF50494">
    <property type="entry name" value="Trypsin-like serine proteases"/>
    <property type="match status" value="1"/>
</dbReference>
<evidence type="ECO:0000313" key="4">
    <source>
        <dbReference type="WBParaSite" id="PSU_v2.g4490.t1"/>
    </source>
</evidence>
<dbReference type="GO" id="GO:0004252">
    <property type="term" value="F:serine-type endopeptidase activity"/>
    <property type="evidence" value="ECO:0007669"/>
    <property type="project" value="InterPro"/>
</dbReference>
<protein>
    <submittedName>
        <fullName evidence="4">Peptidase S1 domain-containing protein</fullName>
    </submittedName>
</protein>
<dbReference type="GO" id="GO:0006508">
    <property type="term" value="P:proteolysis"/>
    <property type="evidence" value="ECO:0007669"/>
    <property type="project" value="InterPro"/>
</dbReference>
<dbReference type="InterPro" id="IPR018114">
    <property type="entry name" value="TRYPSIN_HIS"/>
</dbReference>
<dbReference type="Pfam" id="PF00089">
    <property type="entry name" value="Trypsin"/>
    <property type="match status" value="1"/>
</dbReference>
<name>A0A914Z2L0_9BILA</name>
<dbReference type="Proteomes" id="UP000887577">
    <property type="component" value="Unplaced"/>
</dbReference>
<keyword evidence="3" id="KW-1185">Reference proteome</keyword>
<feature type="chain" id="PRO_5037495670" evidence="1">
    <location>
        <begin position="21"/>
        <end position="134"/>
    </location>
</feature>
<feature type="domain" description="Peptidase S1" evidence="2">
    <location>
        <begin position="57"/>
        <end position="133"/>
    </location>
</feature>
<keyword evidence="1" id="KW-0732">Signal</keyword>
<dbReference type="WBParaSite" id="PSU_v2.g4490.t1">
    <property type="protein sequence ID" value="PSU_v2.g4490.t1"/>
    <property type="gene ID" value="PSU_v2.g4490"/>
</dbReference>
<proteinExistence type="predicted"/>
<feature type="signal peptide" evidence="1">
    <location>
        <begin position="1"/>
        <end position="20"/>
    </location>
</feature>
<dbReference type="InterPro" id="IPR043504">
    <property type="entry name" value="Peptidase_S1_PA_chymotrypsin"/>
</dbReference>
<evidence type="ECO:0000259" key="2">
    <source>
        <dbReference type="Pfam" id="PF00089"/>
    </source>
</evidence>
<dbReference type="InterPro" id="IPR001254">
    <property type="entry name" value="Trypsin_dom"/>
</dbReference>
<reference evidence="4" key="1">
    <citation type="submission" date="2022-11" db="UniProtKB">
        <authorList>
            <consortium name="WormBaseParasite"/>
        </authorList>
    </citation>
    <scope>IDENTIFICATION</scope>
</reference>
<evidence type="ECO:0000256" key="1">
    <source>
        <dbReference type="SAM" id="SignalP"/>
    </source>
</evidence>